<reference evidence="1" key="1">
    <citation type="submission" date="2019-08" db="EMBL/GenBank/DDBJ databases">
        <authorList>
            <person name="Kucharzyk K."/>
            <person name="Murdoch R.W."/>
            <person name="Higgins S."/>
            <person name="Loffler F."/>
        </authorList>
    </citation>
    <scope>NUCLEOTIDE SEQUENCE</scope>
</reference>
<organism evidence="1">
    <name type="scientific">bioreactor metagenome</name>
    <dbReference type="NCBI Taxonomy" id="1076179"/>
    <lineage>
        <taxon>unclassified sequences</taxon>
        <taxon>metagenomes</taxon>
        <taxon>ecological metagenomes</taxon>
    </lineage>
</organism>
<name>A0A645DLD0_9ZZZZ</name>
<dbReference type="AlphaFoldDB" id="A0A645DLD0"/>
<evidence type="ECO:0000313" key="1">
    <source>
        <dbReference type="EMBL" id="MPM90051.1"/>
    </source>
</evidence>
<dbReference type="EMBL" id="VSSQ01037379">
    <property type="protein sequence ID" value="MPM90051.1"/>
    <property type="molecule type" value="Genomic_DNA"/>
</dbReference>
<gene>
    <name evidence="1" type="ORF">SDC9_137167</name>
</gene>
<protein>
    <submittedName>
        <fullName evidence="1">Uncharacterized protein</fullName>
    </submittedName>
</protein>
<accession>A0A645DLD0</accession>
<sequence length="146" mass="16840">MKRKYVIFALFSVLIVFLCSHAMAAGDKFVRAYRDSNYDMYVNRVNIIQNQGVVSFWVKSVYSDQGKALVRKELPKKHRKAPIQYGLDYFVFDTKKGKYNIKLASVYANGKEIYREGSKKWLPIKDGTIAAVLINEVNNFLAEKNN</sequence>
<proteinExistence type="predicted"/>
<comment type="caution">
    <text evidence="1">The sequence shown here is derived from an EMBL/GenBank/DDBJ whole genome shotgun (WGS) entry which is preliminary data.</text>
</comment>